<feature type="compositionally biased region" description="Acidic residues" evidence="1">
    <location>
        <begin position="112"/>
        <end position="124"/>
    </location>
</feature>
<protein>
    <submittedName>
        <fullName evidence="2">RNA polymerase II subunit A C-terminal domain phosphatase</fullName>
    </submittedName>
</protein>
<dbReference type="Proteomes" id="UP000028990">
    <property type="component" value="Unassembled WGS sequence"/>
</dbReference>
<evidence type="ECO:0000313" key="2">
    <source>
        <dbReference type="EMBL" id="KFO26731.1"/>
    </source>
</evidence>
<name>A0A091DVC8_FUKDA</name>
<organism evidence="2 3">
    <name type="scientific">Fukomys damarensis</name>
    <name type="common">Damaraland mole rat</name>
    <name type="synonym">Cryptomys damarensis</name>
    <dbReference type="NCBI Taxonomy" id="885580"/>
    <lineage>
        <taxon>Eukaryota</taxon>
        <taxon>Metazoa</taxon>
        <taxon>Chordata</taxon>
        <taxon>Craniata</taxon>
        <taxon>Vertebrata</taxon>
        <taxon>Euteleostomi</taxon>
        <taxon>Mammalia</taxon>
        <taxon>Eutheria</taxon>
        <taxon>Euarchontoglires</taxon>
        <taxon>Glires</taxon>
        <taxon>Rodentia</taxon>
        <taxon>Hystricomorpha</taxon>
        <taxon>Bathyergidae</taxon>
        <taxon>Fukomys</taxon>
    </lineage>
</organism>
<feature type="region of interest" description="Disordered" evidence="1">
    <location>
        <begin position="1"/>
        <end position="158"/>
    </location>
</feature>
<evidence type="ECO:0000256" key="1">
    <source>
        <dbReference type="SAM" id="MobiDB-lite"/>
    </source>
</evidence>
<sequence>MRKKVNHSSKDADVLEQVPSVKDPEEGRHIPGVKQNNGLGKPAQELNGGEAVPGTCGKADERDSWPPSQTPSSISPSSCELADIPKSQASCEHGGETSLGAQPPQVTSGPDLDFDLSSDSESSESEGQKSSTSDGESEEKRGWEKAPATQDGTRIPQQGAIFIPESLDFSPLVDFLDQLPILGTTANGPVWKQIPQLTLKVQDGKGEGIENEELTIGTQKE</sequence>
<dbReference type="AlphaFoldDB" id="A0A091DVC8"/>
<evidence type="ECO:0000313" key="3">
    <source>
        <dbReference type="Proteomes" id="UP000028990"/>
    </source>
</evidence>
<keyword evidence="3" id="KW-1185">Reference proteome</keyword>
<feature type="compositionally biased region" description="Low complexity" evidence="1">
    <location>
        <begin position="65"/>
        <end position="78"/>
    </location>
</feature>
<dbReference type="EMBL" id="KN123095">
    <property type="protein sequence ID" value="KFO26731.1"/>
    <property type="molecule type" value="Genomic_DNA"/>
</dbReference>
<gene>
    <name evidence="2" type="ORF">H920_11834</name>
</gene>
<reference evidence="2 3" key="1">
    <citation type="submission" date="2013-11" db="EMBL/GenBank/DDBJ databases">
        <title>The Damaraland mole rat (Fukomys damarensis) genome and evolution of African mole rats.</title>
        <authorList>
            <person name="Gladyshev V.N."/>
            <person name="Fang X."/>
        </authorList>
    </citation>
    <scope>NUCLEOTIDE SEQUENCE [LARGE SCALE GENOMIC DNA]</scope>
    <source>
        <tissue evidence="2">Liver</tissue>
    </source>
</reference>
<accession>A0A091DVC8</accession>
<proteinExistence type="predicted"/>